<dbReference type="InterPro" id="IPR024784">
    <property type="entry name" value="TORC_M"/>
</dbReference>
<dbReference type="Proteomes" id="UP001430953">
    <property type="component" value="Unassembled WGS sequence"/>
</dbReference>
<keyword evidence="5" id="KW-0597">Phosphoprotein</keyword>
<keyword evidence="7" id="KW-0010">Activator</keyword>
<evidence type="ECO:0000256" key="2">
    <source>
        <dbReference type="ARBA" id="ARBA00004496"/>
    </source>
</evidence>
<protein>
    <recommendedName>
        <fullName evidence="16">CREB-regulated transcription coactivator 1</fullName>
    </recommendedName>
</protein>
<evidence type="ECO:0000256" key="9">
    <source>
        <dbReference type="ARBA" id="ARBA00023242"/>
    </source>
</evidence>
<feature type="compositionally biased region" description="Pro residues" evidence="10">
    <location>
        <begin position="424"/>
        <end position="436"/>
    </location>
</feature>
<dbReference type="Pfam" id="PF12884">
    <property type="entry name" value="TORC_N"/>
    <property type="match status" value="1"/>
</dbReference>
<dbReference type="GO" id="GO:0005634">
    <property type="term" value="C:nucleus"/>
    <property type="evidence" value="ECO:0007669"/>
    <property type="project" value="UniProtKB-SubCell"/>
</dbReference>
<feature type="domain" description="Transducer of regulated CREB activity middle" evidence="12">
    <location>
        <begin position="228"/>
        <end position="295"/>
    </location>
</feature>
<dbReference type="GO" id="GO:0051289">
    <property type="term" value="P:protein homotetramerization"/>
    <property type="evidence" value="ECO:0007669"/>
    <property type="project" value="InterPro"/>
</dbReference>
<dbReference type="InterPro" id="IPR024785">
    <property type="entry name" value="TORC_C"/>
</dbReference>
<evidence type="ECO:0000256" key="5">
    <source>
        <dbReference type="ARBA" id="ARBA00022553"/>
    </source>
</evidence>
<comment type="similarity">
    <text evidence="3">Belongs to the TORC family.</text>
</comment>
<evidence type="ECO:0000256" key="10">
    <source>
        <dbReference type="SAM" id="MobiDB-lite"/>
    </source>
</evidence>
<accession>A0AAW2GKE9</accession>
<evidence type="ECO:0000259" key="13">
    <source>
        <dbReference type="Pfam" id="PF12886"/>
    </source>
</evidence>
<dbReference type="GO" id="GO:0045944">
    <property type="term" value="P:positive regulation of transcription by RNA polymerase II"/>
    <property type="evidence" value="ECO:0007669"/>
    <property type="project" value="TreeGrafter"/>
</dbReference>
<organism evidence="14 15">
    <name type="scientific">Cardiocondyla obscurior</name>
    <dbReference type="NCBI Taxonomy" id="286306"/>
    <lineage>
        <taxon>Eukaryota</taxon>
        <taxon>Metazoa</taxon>
        <taxon>Ecdysozoa</taxon>
        <taxon>Arthropoda</taxon>
        <taxon>Hexapoda</taxon>
        <taxon>Insecta</taxon>
        <taxon>Pterygota</taxon>
        <taxon>Neoptera</taxon>
        <taxon>Endopterygota</taxon>
        <taxon>Hymenoptera</taxon>
        <taxon>Apocrita</taxon>
        <taxon>Aculeata</taxon>
        <taxon>Formicoidea</taxon>
        <taxon>Formicidae</taxon>
        <taxon>Myrmicinae</taxon>
        <taxon>Cardiocondyla</taxon>
    </lineage>
</organism>
<evidence type="ECO:0000313" key="14">
    <source>
        <dbReference type="EMBL" id="KAL0128691.1"/>
    </source>
</evidence>
<comment type="subcellular location">
    <subcellularLocation>
        <location evidence="2">Cytoplasm</location>
    </subcellularLocation>
    <subcellularLocation>
        <location evidence="1">Nucleus</location>
    </subcellularLocation>
</comment>
<dbReference type="GO" id="GO:0005737">
    <property type="term" value="C:cytoplasm"/>
    <property type="evidence" value="ECO:0007669"/>
    <property type="project" value="UniProtKB-SubCell"/>
</dbReference>
<dbReference type="EMBL" id="JADYXP020000003">
    <property type="protein sequence ID" value="KAL0128691.1"/>
    <property type="molecule type" value="Genomic_DNA"/>
</dbReference>
<feature type="compositionally biased region" description="Basic and acidic residues" evidence="10">
    <location>
        <begin position="217"/>
        <end position="231"/>
    </location>
</feature>
<dbReference type="InterPro" id="IPR024783">
    <property type="entry name" value="TORC_N"/>
</dbReference>
<evidence type="ECO:0000256" key="6">
    <source>
        <dbReference type="ARBA" id="ARBA00023015"/>
    </source>
</evidence>
<feature type="region of interest" description="Disordered" evidence="10">
    <location>
        <begin position="39"/>
        <end position="74"/>
    </location>
</feature>
<dbReference type="InterPro" id="IPR024786">
    <property type="entry name" value="TORC"/>
</dbReference>
<evidence type="ECO:0000256" key="7">
    <source>
        <dbReference type="ARBA" id="ARBA00023159"/>
    </source>
</evidence>
<feature type="compositionally biased region" description="Low complexity" evidence="10">
    <location>
        <begin position="344"/>
        <end position="358"/>
    </location>
</feature>
<evidence type="ECO:0000256" key="1">
    <source>
        <dbReference type="ARBA" id="ARBA00004123"/>
    </source>
</evidence>
<evidence type="ECO:0000256" key="3">
    <source>
        <dbReference type="ARBA" id="ARBA00007167"/>
    </source>
</evidence>
<feature type="compositionally biased region" description="Low complexity" evidence="10">
    <location>
        <begin position="245"/>
        <end position="259"/>
    </location>
</feature>
<dbReference type="GO" id="GO:0008140">
    <property type="term" value="F:cAMP response element binding protein binding"/>
    <property type="evidence" value="ECO:0007669"/>
    <property type="project" value="InterPro"/>
</dbReference>
<feature type="compositionally biased region" description="Low complexity" evidence="10">
    <location>
        <begin position="39"/>
        <end position="56"/>
    </location>
</feature>
<name>A0AAW2GKE9_9HYME</name>
<proteinExistence type="inferred from homology"/>
<dbReference type="PANTHER" id="PTHR13589:SF15">
    <property type="entry name" value="CREB-REGULATED TRANSCRIPTION COACTIVATOR, ISOFORM B"/>
    <property type="match status" value="1"/>
</dbReference>
<comment type="caution">
    <text evidence="14">The sequence shown here is derived from an EMBL/GenBank/DDBJ whole genome shotgun (WGS) entry which is preliminary data.</text>
</comment>
<gene>
    <name evidence="14" type="ORF">PUN28_003810</name>
</gene>
<keyword evidence="8" id="KW-0804">Transcription</keyword>
<keyword evidence="6" id="KW-0805">Transcription regulation</keyword>
<feature type="region of interest" description="Disordered" evidence="10">
    <location>
        <begin position="189"/>
        <end position="443"/>
    </location>
</feature>
<feature type="domain" description="Transducer of regulated CREB activity C-terminal" evidence="13">
    <location>
        <begin position="557"/>
        <end position="635"/>
    </location>
</feature>
<keyword evidence="15" id="KW-1185">Reference proteome</keyword>
<reference evidence="14 15" key="1">
    <citation type="submission" date="2023-03" db="EMBL/GenBank/DDBJ databases">
        <title>High recombination rates correlate with genetic variation in Cardiocondyla obscurior ants.</title>
        <authorList>
            <person name="Errbii M."/>
        </authorList>
    </citation>
    <scope>NUCLEOTIDE SEQUENCE [LARGE SCALE GENOMIC DNA]</scope>
    <source>
        <strain evidence="14">Alpha-2009</strain>
        <tissue evidence="14">Whole body</tissue>
    </source>
</reference>
<evidence type="ECO:0000259" key="12">
    <source>
        <dbReference type="Pfam" id="PF12885"/>
    </source>
</evidence>
<feature type="domain" description="Transducer of regulated CREB activity N-terminal" evidence="11">
    <location>
        <begin position="3"/>
        <end position="92"/>
    </location>
</feature>
<evidence type="ECO:0000256" key="8">
    <source>
        <dbReference type="ARBA" id="ARBA00023163"/>
    </source>
</evidence>
<dbReference type="AlphaFoldDB" id="A0AAW2GKE9"/>
<dbReference type="Pfam" id="PF12885">
    <property type="entry name" value="TORC_M"/>
    <property type="match status" value="1"/>
</dbReference>
<feature type="compositionally biased region" description="Polar residues" evidence="10">
    <location>
        <begin position="387"/>
        <end position="414"/>
    </location>
</feature>
<evidence type="ECO:0000256" key="4">
    <source>
        <dbReference type="ARBA" id="ARBA00022490"/>
    </source>
</evidence>
<feature type="region of interest" description="Disordered" evidence="10">
    <location>
        <begin position="140"/>
        <end position="177"/>
    </location>
</feature>
<dbReference type="Pfam" id="PF12886">
    <property type="entry name" value="TORC_C"/>
    <property type="match status" value="1"/>
</dbReference>
<keyword evidence="9" id="KW-0539">Nucleus</keyword>
<feature type="compositionally biased region" description="Polar residues" evidence="10">
    <location>
        <begin position="189"/>
        <end position="202"/>
    </location>
</feature>
<feature type="compositionally biased region" description="Polar residues" evidence="10">
    <location>
        <begin position="315"/>
        <end position="343"/>
    </location>
</feature>
<evidence type="ECO:0000259" key="11">
    <source>
        <dbReference type="Pfam" id="PF12884"/>
    </source>
</evidence>
<evidence type="ECO:0008006" key="16">
    <source>
        <dbReference type="Google" id="ProtNLM"/>
    </source>
</evidence>
<feature type="compositionally biased region" description="Low complexity" evidence="10">
    <location>
        <begin position="286"/>
        <end position="308"/>
    </location>
</feature>
<sequence>MANPRKFSEKIALLNQKEAQDSAAFEAIIKEVSKVTSRVASTSSSVGASPTGSGVPETPLSVKSAGASPPQSSGKHLHINLGNQFRAGGSLPNVNNNVNCGSDAKEHTSPHPGAIHSIDFKTALSNLEEMQCNVMYRNDNRSRSMGVGGPMRSRPMEKRHDTSPYSGVPYLSPPPPDIWRRTNSDSALHQSANEACQSTSAMSHRRDQHAMIGSGSDNRDSPHGIIERPRSSCEMPRVPGINIYPSSQPPGQQIPIGNNTGSLPDLSNVHFPSPLHPPLDQEDHSSSTPFSNSPQTSSPTNLSSPTSLAQAGRLSFSQDPSSVQQGVALENSTSTSQQDLQSYPQQPAPAATSHSPTAGHYIYQQSHSPVPQSPKTSQQQQHQQSQLNSLGSYRSTQSVNRPSPQSSPSLTVQGSPLSYSNNPSAPPSPTGHPGPPSLTSDSIDQNTYFINQAQAAALQQDFEQFTMGLEWPKFAQQLMELGWTPQIEMDTPVQAIGTFIGSPNHTTNYTQNDVMNVGGELGSGDTGYFSTSPQMAYQPTTTTTATQQLTPQTPNTPTIILTDFSGPDDLTNPAELVKDLGTAMMGDFDPDMFPSDDALRQGLDPIDVDGLQMLADPTMVISDSTAEAHFRLDRL</sequence>
<evidence type="ECO:0000313" key="15">
    <source>
        <dbReference type="Proteomes" id="UP001430953"/>
    </source>
</evidence>
<feature type="compositionally biased region" description="Low complexity" evidence="10">
    <location>
        <begin position="368"/>
        <end position="386"/>
    </location>
</feature>
<keyword evidence="4" id="KW-0963">Cytoplasm</keyword>
<dbReference type="PANTHER" id="PTHR13589">
    <property type="entry name" value="CREB-REGULATED TRANSCRIPTION COACTIVATOR"/>
    <property type="match status" value="1"/>
</dbReference>